<proteinExistence type="predicted"/>
<dbReference type="Proteomes" id="UP000283732">
    <property type="component" value="Unassembled WGS sequence"/>
</dbReference>
<comment type="caution">
    <text evidence="1">The sequence shown here is derived from an EMBL/GenBank/DDBJ whole genome shotgun (WGS) entry which is preliminary data.</text>
</comment>
<dbReference type="AlphaFoldDB" id="A0A3R6IUE3"/>
<gene>
    <name evidence="1" type="ORF">DW191_19220</name>
</gene>
<dbReference type="RefSeq" id="WP_122291626.1">
    <property type="nucleotide sequence ID" value="NZ_QRKC01000015.1"/>
</dbReference>
<organism evidence="1 2">
    <name type="scientific">Parabacteroides merdae</name>
    <dbReference type="NCBI Taxonomy" id="46503"/>
    <lineage>
        <taxon>Bacteria</taxon>
        <taxon>Pseudomonadati</taxon>
        <taxon>Bacteroidota</taxon>
        <taxon>Bacteroidia</taxon>
        <taxon>Bacteroidales</taxon>
        <taxon>Tannerellaceae</taxon>
        <taxon>Parabacteroides</taxon>
    </lineage>
</organism>
<evidence type="ECO:0000313" key="2">
    <source>
        <dbReference type="Proteomes" id="UP000283732"/>
    </source>
</evidence>
<reference evidence="1 2" key="1">
    <citation type="submission" date="2018-08" db="EMBL/GenBank/DDBJ databases">
        <title>A genome reference for cultivated species of the human gut microbiota.</title>
        <authorList>
            <person name="Zou Y."/>
            <person name="Xue W."/>
            <person name="Luo G."/>
        </authorList>
    </citation>
    <scope>NUCLEOTIDE SEQUENCE [LARGE SCALE GENOMIC DNA]</scope>
    <source>
        <strain evidence="1 2">AM16-50</strain>
    </source>
</reference>
<sequence>MILPKKDLTLFQTALKVGAVYTSGGKGYVIRDLFRLVAAAKSGGENGYAFRVAENGYTDGTRGFMIDGALPYWNIWSPDSPGRFFIDIDQRIKLRMKFDAGNSANPYYRAALGYFANYDTNAEAPYVNCTNAVNGVIDYYPSFALRLVFIVTCSGINWKSVQGYIDHFYIKVIGTFALGGSENEIALIESPSYVNTDGTTRSYNQQYELKNLGSTYQYLRFEMYVGYTDTGGEKMLFKVPYIESQTVRLNQRKEGLSPGNFLWFYIYNPNSSSGGYENVAIPDYETKIPVSNKEIEFQPNSGTPYDGRYVLKFSAKIVGDYYTDIPGYGTVDIHGYYDVLAKGFIYKNSGGEVNVDYESLGQIYLDTNSEYNNFQLQIPTEWASNKLDSGTLHFFIRMKSQP</sequence>
<dbReference type="EMBL" id="QRKC01000015">
    <property type="protein sequence ID" value="RHH74030.1"/>
    <property type="molecule type" value="Genomic_DNA"/>
</dbReference>
<evidence type="ECO:0000313" key="1">
    <source>
        <dbReference type="EMBL" id="RHH74030.1"/>
    </source>
</evidence>
<accession>A0A3R6IUE3</accession>
<name>A0A3R6IUE3_9BACT</name>
<protein>
    <submittedName>
        <fullName evidence="1">Uncharacterized protein</fullName>
    </submittedName>
</protein>